<feature type="region of interest" description="Disordered" evidence="1">
    <location>
        <begin position="284"/>
        <end position="315"/>
    </location>
</feature>
<sequence>MRLVLGSDILVLRDAVRPAAAEPGAAAIAAGAEKPSRVSVAFRDARLGPLSRAEALDLYVENAASNVPELVLCHVEAPSFSGAPPVGAGKPPGGVGVERIATEDIAALSRDPFSPYAAEASAASLLTFLQTHCARECGTYWLVRRPGDSLLRLYDMSGPAEQPASRSRWRYVLGMLCVRLARRAALRAADLEAKAAALAAAREATGVVASDAGGRPRPGASTLDAEGATAPGTEGAGPVVESAQPGPCSEAEEASLTQAAGRALRTRRVLLVTASRVLAQAAADAVTASGAPPPVRRGAPSAPETPRRVDASPSPTSSLALILATVAEHTADAFSARAEELLRAEAAAAAPKRPPQPAIPTAAASRPGQAGASGRAKAVHKGSASGGSGDGASLELALAPTGAAASVPGGSSGEGGGGGDGGRLGEGVSDEPGLDAAHERLVEWDESLTAVGCLNVAARALLEGMGHWEEVRVRAEEASAASAATSAARAGAGDGPAGGDRAQGGDRCGGDDSDSDGSDATGSMAVVAAGAQDGLSERTVEIACRLADTMLAEGRGRLTLMLIEDALSVRASVAEARSEGCDDCSADEAVVRAIALSPRLTARVLLAVGEAAFPGETASAHRASSAAFADQAGALRPLTAALVELRSAWQAWFVWLATLWPGLRPS</sequence>
<dbReference type="Proteomes" id="UP000325113">
    <property type="component" value="Unassembled WGS sequence"/>
</dbReference>
<evidence type="ECO:0000313" key="8">
    <source>
        <dbReference type="Proteomes" id="UP000325113"/>
    </source>
</evidence>
<evidence type="ECO:0000313" key="6">
    <source>
        <dbReference type="Proteomes" id="UP000323011"/>
    </source>
</evidence>
<gene>
    <name evidence="5" type="ORF">FNF28_04702</name>
    <name evidence="3" type="ORF">FNF29_00068</name>
    <name evidence="4" type="ORF">FNF31_03393</name>
</gene>
<feature type="compositionally biased region" description="Gly residues" evidence="1">
    <location>
        <begin position="492"/>
        <end position="502"/>
    </location>
</feature>
<dbReference type="AlphaFoldDB" id="A0A5A8DA92"/>
<dbReference type="EMBL" id="VLTN01000001">
    <property type="protein sequence ID" value="KAA0157492.1"/>
    <property type="molecule type" value="Genomic_DNA"/>
</dbReference>
<feature type="domain" description="EDRF1 N-terminal" evidence="2">
    <location>
        <begin position="31"/>
        <end position="162"/>
    </location>
</feature>
<dbReference type="Proteomes" id="UP000323011">
    <property type="component" value="Unassembled WGS sequence"/>
</dbReference>
<evidence type="ECO:0000313" key="4">
    <source>
        <dbReference type="EMBL" id="KAA0162158.1"/>
    </source>
</evidence>
<name>A0A5A8DA92_CAFRO</name>
<accession>A0A5A8DA92</accession>
<evidence type="ECO:0000313" key="3">
    <source>
        <dbReference type="EMBL" id="KAA0157492.1"/>
    </source>
</evidence>
<dbReference type="InterPro" id="IPR056582">
    <property type="entry name" value="EDRF1_N"/>
</dbReference>
<proteinExistence type="predicted"/>
<evidence type="ECO:0000259" key="2">
    <source>
        <dbReference type="Pfam" id="PF23788"/>
    </source>
</evidence>
<protein>
    <recommendedName>
        <fullName evidence="2">EDRF1 N-terminal domain-containing protein</fullName>
    </recommendedName>
</protein>
<evidence type="ECO:0000256" key="1">
    <source>
        <dbReference type="SAM" id="MobiDB-lite"/>
    </source>
</evidence>
<feature type="compositionally biased region" description="Low complexity" evidence="1">
    <location>
        <begin position="225"/>
        <end position="238"/>
    </location>
</feature>
<evidence type="ECO:0000313" key="5">
    <source>
        <dbReference type="EMBL" id="KAA0162528.1"/>
    </source>
</evidence>
<dbReference type="GO" id="GO:0045893">
    <property type="term" value="P:positive regulation of DNA-templated transcription"/>
    <property type="evidence" value="ECO:0007669"/>
    <property type="project" value="TreeGrafter"/>
</dbReference>
<keyword evidence="6" id="KW-1185">Reference proteome</keyword>
<dbReference type="PANTHER" id="PTHR15000:SF1">
    <property type="entry name" value="ERYTHROID DIFFERENTIATION-RELATED FACTOR 1"/>
    <property type="match status" value="1"/>
</dbReference>
<feature type="compositionally biased region" description="Gly residues" evidence="1">
    <location>
        <begin position="410"/>
        <end position="425"/>
    </location>
</feature>
<comment type="caution">
    <text evidence="4">The sequence shown here is derived from an EMBL/GenBank/DDBJ whole genome shotgun (WGS) entry which is preliminary data.</text>
</comment>
<feature type="region of interest" description="Disordered" evidence="1">
    <location>
        <begin position="207"/>
        <end position="254"/>
    </location>
</feature>
<dbReference type="PANTHER" id="PTHR15000">
    <property type="entry name" value="ERYTHROID DIFFERENTIATION-RELATED FACTOR 1"/>
    <property type="match status" value="1"/>
</dbReference>
<dbReference type="Proteomes" id="UP000324907">
    <property type="component" value="Unassembled WGS sequence"/>
</dbReference>
<dbReference type="Pfam" id="PF23788">
    <property type="entry name" value="EDRF1_N"/>
    <property type="match status" value="1"/>
</dbReference>
<organism evidence="4 8">
    <name type="scientific">Cafeteria roenbergensis</name>
    <name type="common">Marine flagellate</name>
    <dbReference type="NCBI Taxonomy" id="33653"/>
    <lineage>
        <taxon>Eukaryota</taxon>
        <taxon>Sar</taxon>
        <taxon>Stramenopiles</taxon>
        <taxon>Bigyra</taxon>
        <taxon>Opalozoa</taxon>
        <taxon>Bicosoecida</taxon>
        <taxon>Cafeteriaceae</taxon>
        <taxon>Cafeteria</taxon>
    </lineage>
</organism>
<feature type="region of interest" description="Disordered" evidence="1">
    <location>
        <begin position="346"/>
        <end position="432"/>
    </location>
</feature>
<reference evidence="6 7" key="1">
    <citation type="submission" date="2019-07" db="EMBL/GenBank/DDBJ databases">
        <title>Genomes of Cafeteria roenbergensis.</title>
        <authorList>
            <person name="Fischer M.G."/>
            <person name="Hackl T."/>
            <person name="Roman M."/>
        </authorList>
    </citation>
    <scope>NUCLEOTIDE SEQUENCE [LARGE SCALE GENOMIC DNA]</scope>
    <source>
        <strain evidence="3 6">BVI</strain>
        <strain evidence="4 8">Cflag</strain>
        <strain evidence="5 7">RCC970-E3</strain>
    </source>
</reference>
<dbReference type="EMBL" id="VLTL01000080">
    <property type="protein sequence ID" value="KAA0162528.1"/>
    <property type="molecule type" value="Genomic_DNA"/>
</dbReference>
<feature type="region of interest" description="Disordered" evidence="1">
    <location>
        <begin position="484"/>
        <end position="521"/>
    </location>
</feature>
<feature type="compositionally biased region" description="Low complexity" evidence="1">
    <location>
        <begin position="391"/>
        <end position="409"/>
    </location>
</feature>
<evidence type="ECO:0000313" key="7">
    <source>
        <dbReference type="Proteomes" id="UP000324907"/>
    </source>
</evidence>
<dbReference type="EMBL" id="VLTM01000029">
    <property type="protein sequence ID" value="KAA0162158.1"/>
    <property type="molecule type" value="Genomic_DNA"/>
</dbReference>